<gene>
    <name evidence="1" type="ORF">FHQ07_03645</name>
</gene>
<reference evidence="1 2" key="1">
    <citation type="submission" date="2019-06" db="EMBL/GenBank/DDBJ databases">
        <title>Thermomonas aquatica sp. nov., isolated from an industrial wastewater treatment plant.</title>
        <authorList>
            <person name="Jeon J.H."/>
            <person name="Park D.-S."/>
        </authorList>
    </citation>
    <scope>NUCLEOTIDE SEQUENCE [LARGE SCALE GENOMIC DNA]</scope>
    <source>
        <strain evidence="1 2">SY21</strain>
    </source>
</reference>
<dbReference type="OrthoDB" id="795527at2"/>
<dbReference type="RefSeq" id="WP_139715395.1">
    <property type="nucleotide sequence ID" value="NZ_CP040871.1"/>
</dbReference>
<organism evidence="1 2">
    <name type="scientific">Thermomonas aquatica</name>
    <dbReference type="NCBI Taxonomy" id="2202149"/>
    <lineage>
        <taxon>Bacteria</taxon>
        <taxon>Pseudomonadati</taxon>
        <taxon>Pseudomonadota</taxon>
        <taxon>Gammaproteobacteria</taxon>
        <taxon>Lysobacterales</taxon>
        <taxon>Lysobacteraceae</taxon>
        <taxon>Thermomonas</taxon>
    </lineage>
</organism>
<dbReference type="AlphaFoldDB" id="A0A5B7ZNK2"/>
<evidence type="ECO:0000313" key="2">
    <source>
        <dbReference type="Proteomes" id="UP000308149"/>
    </source>
</evidence>
<evidence type="ECO:0000313" key="1">
    <source>
        <dbReference type="EMBL" id="QDA56467.1"/>
    </source>
</evidence>
<sequence length="98" mass="10974">MSRWLAIAAYQCQIDGLPTGSIDFQVRYFNVDQPEDVELALRSEPTHEYQNHLGQTVSWPLQAIPNIQGILPIEQGSEIIGFIADRDDFERWAGGSAA</sequence>
<dbReference type="EMBL" id="CP040871">
    <property type="protein sequence ID" value="QDA56467.1"/>
    <property type="molecule type" value="Genomic_DNA"/>
</dbReference>
<keyword evidence="2" id="KW-1185">Reference proteome</keyword>
<dbReference type="Proteomes" id="UP000308149">
    <property type="component" value="Chromosome"/>
</dbReference>
<proteinExistence type="predicted"/>
<accession>A0A5B7ZNK2</accession>
<name>A0A5B7ZNK2_9GAMM</name>
<protein>
    <recommendedName>
        <fullName evidence="3">DUF4288 domain-containing protein</fullName>
    </recommendedName>
</protein>
<dbReference type="KEGG" id="thes:FHQ07_03645"/>
<evidence type="ECO:0008006" key="3">
    <source>
        <dbReference type="Google" id="ProtNLM"/>
    </source>
</evidence>